<dbReference type="GO" id="GO:0008233">
    <property type="term" value="F:peptidase activity"/>
    <property type="evidence" value="ECO:0007669"/>
    <property type="project" value="UniProtKB-KW"/>
</dbReference>
<feature type="compositionally biased region" description="Polar residues" evidence="2">
    <location>
        <begin position="1"/>
        <end position="12"/>
    </location>
</feature>
<comment type="function">
    <text evidence="1">Involved in the modulation of the specificity of the ClpAP-mediated ATP-dependent protein degradation.</text>
</comment>
<feature type="domain" description="Adaptor protein ClpS core" evidence="3">
    <location>
        <begin position="28"/>
        <end position="106"/>
    </location>
</feature>
<evidence type="ECO:0000259" key="3">
    <source>
        <dbReference type="Pfam" id="PF02617"/>
    </source>
</evidence>
<dbReference type="SUPFAM" id="SSF54736">
    <property type="entry name" value="ClpS-like"/>
    <property type="match status" value="1"/>
</dbReference>
<feature type="region of interest" description="Disordered" evidence="2">
    <location>
        <begin position="1"/>
        <end position="23"/>
    </location>
</feature>
<dbReference type="InterPro" id="IPR014719">
    <property type="entry name" value="Ribosomal_bL12_C/ClpS-like"/>
</dbReference>
<dbReference type="InterPro" id="IPR003769">
    <property type="entry name" value="ClpS_core"/>
</dbReference>
<dbReference type="HAMAP" id="MF_00302">
    <property type="entry name" value="ClpS"/>
    <property type="match status" value="1"/>
</dbReference>
<evidence type="ECO:0000256" key="2">
    <source>
        <dbReference type="SAM" id="MobiDB-lite"/>
    </source>
</evidence>
<dbReference type="InterPro" id="IPR022935">
    <property type="entry name" value="ClpS"/>
</dbReference>
<evidence type="ECO:0000313" key="5">
    <source>
        <dbReference type="Proteomes" id="UP000242087"/>
    </source>
</evidence>
<dbReference type="FunFam" id="3.30.1390.10:FF:000002">
    <property type="entry name" value="ATP-dependent Clp protease adapter protein ClpS"/>
    <property type="match status" value="1"/>
</dbReference>
<dbReference type="NCBIfam" id="NF000670">
    <property type="entry name" value="PRK00033.1-3"/>
    <property type="match status" value="1"/>
</dbReference>
<gene>
    <name evidence="1" type="primary">clpS</name>
    <name evidence="4" type="ORF">C9927_03695</name>
</gene>
<dbReference type="Pfam" id="PF02617">
    <property type="entry name" value="ClpS"/>
    <property type="match status" value="1"/>
</dbReference>
<proteinExistence type="inferred from homology"/>
<dbReference type="PANTHER" id="PTHR33473:SF19">
    <property type="entry name" value="ATP-DEPENDENT CLP PROTEASE ADAPTER PROTEIN CLPS"/>
    <property type="match status" value="1"/>
</dbReference>
<dbReference type="Gene3D" id="3.30.1390.10">
    <property type="match status" value="1"/>
</dbReference>
<comment type="caution">
    <text evidence="4">The sequence shown here is derived from an EMBL/GenBank/DDBJ whole genome shotgun (WGS) entry which is preliminary data.</text>
</comment>
<protein>
    <recommendedName>
        <fullName evidence="1">ATP-dependent Clp protease adapter protein ClpS</fullName>
    </recommendedName>
</protein>
<keyword evidence="4" id="KW-0378">Hydrolase</keyword>
<dbReference type="EMBL" id="PYVF01000047">
    <property type="protein sequence ID" value="PTB88604.1"/>
    <property type="molecule type" value="Genomic_DNA"/>
</dbReference>
<dbReference type="Proteomes" id="UP000242087">
    <property type="component" value="Unassembled WGS sequence"/>
</dbReference>
<dbReference type="AlphaFoldDB" id="A0A2T4D451"/>
<dbReference type="GO" id="GO:0030163">
    <property type="term" value="P:protein catabolic process"/>
    <property type="evidence" value="ECO:0007669"/>
    <property type="project" value="InterPro"/>
</dbReference>
<accession>A0A2T4D451</accession>
<organism evidence="4 5">
    <name type="scientific">Pseudidiomarina aestuarii</name>
    <dbReference type="NCBI Taxonomy" id="624146"/>
    <lineage>
        <taxon>Bacteria</taxon>
        <taxon>Pseudomonadati</taxon>
        <taxon>Pseudomonadota</taxon>
        <taxon>Gammaproteobacteria</taxon>
        <taxon>Alteromonadales</taxon>
        <taxon>Idiomarinaceae</taxon>
        <taxon>Pseudidiomarina</taxon>
    </lineage>
</organism>
<dbReference type="GO" id="GO:0006508">
    <property type="term" value="P:proteolysis"/>
    <property type="evidence" value="ECO:0007669"/>
    <property type="project" value="UniProtKB-UniRule"/>
</dbReference>
<dbReference type="PANTHER" id="PTHR33473">
    <property type="entry name" value="ATP-DEPENDENT CLP PROTEASE ADAPTER PROTEIN CLPS1, CHLOROPLASTIC"/>
    <property type="match status" value="1"/>
</dbReference>
<evidence type="ECO:0000256" key="1">
    <source>
        <dbReference type="HAMAP-Rule" id="MF_00302"/>
    </source>
</evidence>
<comment type="similarity">
    <text evidence="1">Belongs to the ClpS family.</text>
</comment>
<sequence>MSVVNQQRTNGSPADDSVVKSVERTQAKPPLRYKVILTNDDYTPMDFVIEVLIKFFRMDQERATDTMLTIHYKGRAICGVYSAEIAETKVVQVNQYARSHDHPLMASMERE</sequence>
<reference evidence="4 5" key="1">
    <citation type="submission" date="2018-03" db="EMBL/GenBank/DDBJ databases">
        <title>Cross-interface Injection: A General Nanoliter Liquid Handling Method Applied to Single Cells Genome Amplification Automated Nanoliter Liquid Handling Applied to Single Cell Multiple Displacement Amplification.</title>
        <authorList>
            <person name="Yun J."/>
            <person name="Xu P."/>
            <person name="Xu J."/>
            <person name="Dai X."/>
            <person name="Wang Y."/>
            <person name="Zheng X."/>
            <person name="Cao C."/>
            <person name="Yi Q."/>
            <person name="Zhu Y."/>
            <person name="Wang L."/>
            <person name="Dong Z."/>
            <person name="Huang Y."/>
            <person name="Huang L."/>
            <person name="Du W."/>
        </authorList>
    </citation>
    <scope>NUCLEOTIDE SEQUENCE [LARGE SCALE GENOMIC DNA]</scope>
    <source>
        <strain evidence="4 5">A12-4</strain>
    </source>
</reference>
<evidence type="ECO:0000313" key="4">
    <source>
        <dbReference type="EMBL" id="PTB88604.1"/>
    </source>
</evidence>
<name>A0A2T4D451_9GAMM</name>
<dbReference type="NCBIfam" id="NF000672">
    <property type="entry name" value="PRK00033.1-5"/>
    <property type="match status" value="1"/>
</dbReference>
<keyword evidence="4" id="KW-0645">Protease</keyword>
<comment type="subunit">
    <text evidence="1">Binds to the N-terminal domain of the chaperone ClpA.</text>
</comment>